<dbReference type="EMBL" id="JANBPY010000001">
    <property type="protein sequence ID" value="KAJ1970304.1"/>
    <property type="molecule type" value="Genomic_DNA"/>
</dbReference>
<accession>A0A9W8E6I2</accession>
<dbReference type="Proteomes" id="UP001150925">
    <property type="component" value="Unassembled WGS sequence"/>
</dbReference>
<protein>
    <submittedName>
        <fullName evidence="1">Uncharacterized protein</fullName>
    </submittedName>
</protein>
<sequence>MAGTQPSNVIDDDDALYNQIVAKRQDLLGMQKEIVLFAFCSLTGKVNCMDYYFNAHTKFWGLLVYPDIDESRRKAVDFVISQGDDLYVRFLFADGTIFCKKTDGGHTQAFQEVTMPNDRKNIDSLWVKSIKTSTTYFMTILEKYFDRFHFDQEIQGVDKVLESAGKSGCASYYDVSMRDGLDAMIKLLLAEGTKDQIERILEAFVPDGRFNNFMLGSLYDAILLNNSDIMVILQAWVDCERVESSYKDFCNAIMGPIREGKDISEIPRKPGVLDQQHMSTSGNGEAASIQNEMKNFNRTGIDLIWLLDT</sequence>
<evidence type="ECO:0000313" key="2">
    <source>
        <dbReference type="Proteomes" id="UP001150925"/>
    </source>
</evidence>
<keyword evidence="2" id="KW-1185">Reference proteome</keyword>
<reference evidence="1" key="1">
    <citation type="submission" date="2022-07" db="EMBL/GenBank/DDBJ databases">
        <title>Phylogenomic reconstructions and comparative analyses of Kickxellomycotina fungi.</title>
        <authorList>
            <person name="Reynolds N.K."/>
            <person name="Stajich J.E."/>
            <person name="Barry K."/>
            <person name="Grigoriev I.V."/>
            <person name="Crous P."/>
            <person name="Smith M.E."/>
        </authorList>
    </citation>
    <scope>NUCLEOTIDE SEQUENCE</scope>
    <source>
        <strain evidence="1">RSA 1196</strain>
    </source>
</reference>
<comment type="caution">
    <text evidence="1">The sequence shown here is derived from an EMBL/GenBank/DDBJ whole genome shotgun (WGS) entry which is preliminary data.</text>
</comment>
<gene>
    <name evidence="1" type="ORF">IWQ62_000031</name>
</gene>
<proteinExistence type="predicted"/>
<dbReference type="AlphaFoldDB" id="A0A9W8E6I2"/>
<dbReference type="OrthoDB" id="10328876at2759"/>
<organism evidence="1 2">
    <name type="scientific">Dispira parvispora</name>
    <dbReference type="NCBI Taxonomy" id="1520584"/>
    <lineage>
        <taxon>Eukaryota</taxon>
        <taxon>Fungi</taxon>
        <taxon>Fungi incertae sedis</taxon>
        <taxon>Zoopagomycota</taxon>
        <taxon>Kickxellomycotina</taxon>
        <taxon>Dimargaritomycetes</taxon>
        <taxon>Dimargaritales</taxon>
        <taxon>Dimargaritaceae</taxon>
        <taxon>Dispira</taxon>
    </lineage>
</organism>
<name>A0A9W8E6I2_9FUNG</name>
<evidence type="ECO:0000313" key="1">
    <source>
        <dbReference type="EMBL" id="KAJ1970304.1"/>
    </source>
</evidence>